<protein>
    <submittedName>
        <fullName evidence="1">Uncharacterized protein</fullName>
    </submittedName>
</protein>
<evidence type="ECO:0000313" key="2">
    <source>
        <dbReference type="Proteomes" id="UP000264036"/>
    </source>
</evidence>
<reference evidence="1 2" key="1">
    <citation type="journal article" date="2018" name="Nat. Biotechnol.">
        <title>A standardized bacterial taxonomy based on genome phylogeny substantially revises the tree of life.</title>
        <authorList>
            <person name="Parks D.H."/>
            <person name="Chuvochina M."/>
            <person name="Waite D.W."/>
            <person name="Rinke C."/>
            <person name="Skarshewski A."/>
            <person name="Chaumeil P.A."/>
            <person name="Hugenholtz P."/>
        </authorList>
    </citation>
    <scope>NUCLEOTIDE SEQUENCE [LARGE SCALE GENOMIC DNA]</scope>
    <source>
        <strain evidence="1">UBA10707</strain>
    </source>
</reference>
<sequence length="150" mass="17040">MKWFKKLLNQPDPQVELKKKILGISLGAFSASDEDFKHVAVVQLHVPYNFITKAVVTEGLDYVYSSARNLKKYEQFKGITSAHLLATATFIHFYKFALMYKAGYSNAKHALTEVCGISDSEINLFLNGSDTRLNLFLGFNFDLDEYTKPE</sequence>
<dbReference type="EMBL" id="DOEK01000027">
    <property type="protein sequence ID" value="HBP29721.1"/>
    <property type="molecule type" value="Genomic_DNA"/>
</dbReference>
<comment type="caution">
    <text evidence="1">The sequence shown here is derived from an EMBL/GenBank/DDBJ whole genome shotgun (WGS) entry which is preliminary data.</text>
</comment>
<organism evidence="1 2">
    <name type="scientific">Advenella kashmirensis</name>
    <dbReference type="NCBI Taxonomy" id="310575"/>
    <lineage>
        <taxon>Bacteria</taxon>
        <taxon>Pseudomonadati</taxon>
        <taxon>Pseudomonadota</taxon>
        <taxon>Betaproteobacteria</taxon>
        <taxon>Burkholderiales</taxon>
        <taxon>Alcaligenaceae</taxon>
    </lineage>
</organism>
<evidence type="ECO:0000313" key="1">
    <source>
        <dbReference type="EMBL" id="HBP29721.1"/>
    </source>
</evidence>
<accession>A0A356LGL7</accession>
<gene>
    <name evidence="1" type="ORF">DD666_09930</name>
</gene>
<dbReference type="Proteomes" id="UP000264036">
    <property type="component" value="Unassembled WGS sequence"/>
</dbReference>
<name>A0A356LGL7_9BURK</name>
<dbReference type="AlphaFoldDB" id="A0A356LGL7"/>
<proteinExistence type="predicted"/>